<comment type="caution">
    <text evidence="2">The sequence shown here is derived from an EMBL/GenBank/DDBJ whole genome shotgun (WGS) entry which is preliminary data.</text>
</comment>
<feature type="domain" description="Metallo-beta-lactamase" evidence="1">
    <location>
        <begin position="46"/>
        <end position="214"/>
    </location>
</feature>
<dbReference type="InterPro" id="IPR041516">
    <property type="entry name" value="LACTB2_WH"/>
</dbReference>
<dbReference type="Pfam" id="PF00753">
    <property type="entry name" value="Lactamase_B"/>
    <property type="match status" value="1"/>
</dbReference>
<reference evidence="2 3" key="1">
    <citation type="submission" date="2017-10" db="EMBL/GenBank/DDBJ databases">
        <title>Genome announcement of Methylocella silvestris TVC from permafrost.</title>
        <authorList>
            <person name="Wang J."/>
            <person name="Geng K."/>
            <person name="Ul-Haque F."/>
            <person name="Crombie A.T."/>
            <person name="Street L.E."/>
            <person name="Wookey P.A."/>
            <person name="Murrell J.C."/>
            <person name="Pratscher J."/>
        </authorList>
    </citation>
    <scope>NUCLEOTIDE SEQUENCE [LARGE SCALE GENOMIC DNA]</scope>
    <source>
        <strain evidence="2 3">TVC</strain>
    </source>
</reference>
<dbReference type="CDD" id="cd16278">
    <property type="entry name" value="metallo-hydrolase-like_MBL-fold"/>
    <property type="match status" value="1"/>
</dbReference>
<accession>A0A2J7TDZ2</accession>
<dbReference type="PANTHER" id="PTHR23131:SF0">
    <property type="entry name" value="ENDORIBONUCLEASE LACTB2"/>
    <property type="match status" value="1"/>
</dbReference>
<dbReference type="Gene3D" id="3.60.15.10">
    <property type="entry name" value="Ribonuclease Z/Hydroxyacylglutathione hydrolase-like"/>
    <property type="match status" value="1"/>
</dbReference>
<protein>
    <submittedName>
        <fullName evidence="2">MBL fold metallo-hydrolase</fullName>
    </submittedName>
</protein>
<evidence type="ECO:0000313" key="2">
    <source>
        <dbReference type="EMBL" id="PNG24980.1"/>
    </source>
</evidence>
<organism evidence="2 3">
    <name type="scientific">Methylocella silvestris</name>
    <dbReference type="NCBI Taxonomy" id="199596"/>
    <lineage>
        <taxon>Bacteria</taxon>
        <taxon>Pseudomonadati</taxon>
        <taxon>Pseudomonadota</taxon>
        <taxon>Alphaproteobacteria</taxon>
        <taxon>Hyphomicrobiales</taxon>
        <taxon>Beijerinckiaceae</taxon>
        <taxon>Methylocella</taxon>
    </lineage>
</organism>
<dbReference type="Gene3D" id="1.10.10.10">
    <property type="entry name" value="Winged helix-like DNA-binding domain superfamily/Winged helix DNA-binding domain"/>
    <property type="match status" value="1"/>
</dbReference>
<sequence>MNDAESAASEALAFNRAFDATAGAPEFLSPLVRRIVADNPGPMTFTGTCSYIVGKGEVAIIDPGPASESHLAALTHALRGEKVAAILVTHTHKDHAPGARLLQAATGALILGCAPFAHAAGGGSHDLLHAPDRILREGDRFEGDGFSLVAVETPGHTSNHLAFALPQEQALFSGDHVMAWSTTVVIPPDGSMRDYMNSLDRLRQRDDRIYWPGHGGPVSEPQRFVRALAHHRRQREQAILSRLEKGDATVEAIVANVYENLPENLRFAAALSTLAHLQDLADRGLVASENAAATLASRFTLA</sequence>
<name>A0A2J7TDZ2_METSI</name>
<dbReference type="PANTHER" id="PTHR23131">
    <property type="entry name" value="ENDORIBONUCLEASE LACTB2"/>
    <property type="match status" value="1"/>
</dbReference>
<proteinExistence type="predicted"/>
<evidence type="ECO:0000259" key="1">
    <source>
        <dbReference type="SMART" id="SM00849"/>
    </source>
</evidence>
<dbReference type="InterPro" id="IPR036388">
    <property type="entry name" value="WH-like_DNA-bd_sf"/>
</dbReference>
<dbReference type="OrthoDB" id="9788263at2"/>
<dbReference type="InterPro" id="IPR036866">
    <property type="entry name" value="RibonucZ/Hydroxyglut_hydro"/>
</dbReference>
<dbReference type="AlphaFoldDB" id="A0A2J7TDZ2"/>
<dbReference type="SUPFAM" id="SSF56281">
    <property type="entry name" value="Metallo-hydrolase/oxidoreductase"/>
    <property type="match status" value="1"/>
</dbReference>
<dbReference type="EMBL" id="PDZR01000021">
    <property type="protein sequence ID" value="PNG24980.1"/>
    <property type="molecule type" value="Genomic_DNA"/>
</dbReference>
<dbReference type="InterPro" id="IPR050662">
    <property type="entry name" value="Sec-metab_biosynth-thioest"/>
</dbReference>
<dbReference type="Pfam" id="PF17778">
    <property type="entry name" value="WHD_BLACT"/>
    <property type="match status" value="1"/>
</dbReference>
<dbReference type="SMART" id="SM00849">
    <property type="entry name" value="Lactamase_B"/>
    <property type="match status" value="1"/>
</dbReference>
<keyword evidence="2" id="KW-0378">Hydrolase</keyword>
<dbReference type="RefSeq" id="WP_102844713.1">
    <property type="nucleotide sequence ID" value="NZ_PDZR01000021.1"/>
</dbReference>
<gene>
    <name evidence="2" type="ORF">CR492_15880</name>
</gene>
<dbReference type="GO" id="GO:0016787">
    <property type="term" value="F:hydrolase activity"/>
    <property type="evidence" value="ECO:0007669"/>
    <property type="project" value="UniProtKB-KW"/>
</dbReference>
<dbReference type="InterPro" id="IPR001279">
    <property type="entry name" value="Metallo-B-lactamas"/>
</dbReference>
<evidence type="ECO:0000313" key="3">
    <source>
        <dbReference type="Proteomes" id="UP000236286"/>
    </source>
</evidence>
<dbReference type="Proteomes" id="UP000236286">
    <property type="component" value="Unassembled WGS sequence"/>
</dbReference>